<reference evidence="7 8" key="1">
    <citation type="submission" date="2021-04" db="EMBL/GenBank/DDBJ databases">
        <title>The complete genome sequence of Neokomagataea sp. TBRC 2177.</title>
        <authorList>
            <person name="Charoenyingcharoen P."/>
            <person name="Yukphan P."/>
        </authorList>
    </citation>
    <scope>NUCLEOTIDE SEQUENCE [LARGE SCALE GENOMIC DNA]</scope>
    <source>
        <strain evidence="7 8">TBRC 2177</strain>
    </source>
</reference>
<dbReference type="RefSeq" id="WP_211680746.1">
    <property type="nucleotide sequence ID" value="NZ_JAGRQH010000002.1"/>
</dbReference>
<feature type="signal peptide" evidence="5">
    <location>
        <begin position="1"/>
        <end position="26"/>
    </location>
</feature>
<evidence type="ECO:0000256" key="5">
    <source>
        <dbReference type="SAM" id="SignalP"/>
    </source>
</evidence>
<evidence type="ECO:0000256" key="3">
    <source>
        <dbReference type="ARBA" id="ARBA00023139"/>
    </source>
</evidence>
<evidence type="ECO:0000313" key="7">
    <source>
        <dbReference type="EMBL" id="MBR0559232.1"/>
    </source>
</evidence>
<feature type="chain" id="PRO_5046189172" evidence="5">
    <location>
        <begin position="27"/>
        <end position="137"/>
    </location>
</feature>
<dbReference type="InterPro" id="IPR018660">
    <property type="entry name" value="MliC"/>
</dbReference>
<dbReference type="EMBL" id="JAGRQH010000002">
    <property type="protein sequence ID" value="MBR0559232.1"/>
    <property type="molecule type" value="Genomic_DNA"/>
</dbReference>
<gene>
    <name evidence="7" type="ORF">KB213_04060</name>
</gene>
<keyword evidence="8" id="KW-1185">Reference proteome</keyword>
<dbReference type="Gene3D" id="2.40.128.200">
    <property type="match status" value="1"/>
</dbReference>
<keyword evidence="3" id="KW-0564">Palmitate</keyword>
<keyword evidence="1 5" id="KW-0732">Signal</keyword>
<evidence type="ECO:0000256" key="4">
    <source>
        <dbReference type="ARBA" id="ARBA00023288"/>
    </source>
</evidence>
<evidence type="ECO:0000259" key="6">
    <source>
        <dbReference type="Pfam" id="PF09864"/>
    </source>
</evidence>
<dbReference type="SUPFAM" id="SSF141488">
    <property type="entry name" value="YdhA-like"/>
    <property type="match status" value="1"/>
</dbReference>
<dbReference type="Proteomes" id="UP000677812">
    <property type="component" value="Unassembled WGS sequence"/>
</dbReference>
<evidence type="ECO:0000313" key="8">
    <source>
        <dbReference type="Proteomes" id="UP000677812"/>
    </source>
</evidence>
<dbReference type="Pfam" id="PF09864">
    <property type="entry name" value="MliC"/>
    <property type="match status" value="1"/>
</dbReference>
<dbReference type="InterPro" id="IPR036328">
    <property type="entry name" value="MliC_sf"/>
</dbReference>
<keyword evidence="4" id="KW-0449">Lipoprotein</keyword>
<name>A0ABS5E5Q6_9PROT</name>
<proteinExistence type="predicted"/>
<feature type="domain" description="C-type lysozyme inhibitor" evidence="6">
    <location>
        <begin position="70"/>
        <end position="123"/>
    </location>
</feature>
<evidence type="ECO:0000256" key="2">
    <source>
        <dbReference type="ARBA" id="ARBA00023136"/>
    </source>
</evidence>
<organism evidence="7 8">
    <name type="scientific">Neokomagataea anthophila</name>
    <dbReference type="NCBI Taxonomy" id="2826925"/>
    <lineage>
        <taxon>Bacteria</taxon>
        <taxon>Pseudomonadati</taxon>
        <taxon>Pseudomonadota</taxon>
        <taxon>Alphaproteobacteria</taxon>
        <taxon>Acetobacterales</taxon>
        <taxon>Acetobacteraceae</taxon>
        <taxon>Neokomagataea</taxon>
    </lineage>
</organism>
<evidence type="ECO:0000256" key="1">
    <source>
        <dbReference type="ARBA" id="ARBA00022729"/>
    </source>
</evidence>
<comment type="caution">
    <text evidence="7">The sequence shown here is derived from an EMBL/GenBank/DDBJ whole genome shotgun (WGS) entry which is preliminary data.</text>
</comment>
<keyword evidence="2" id="KW-0472">Membrane</keyword>
<accession>A0ABS5E5Q6</accession>
<sequence>MGYCARFSMMCALGLGLFVAPPMLQAATVSSTLQIPLSFKSTQKVVVQRVRYKCAEQPAALRSVLPKGVFSAAYINLDDISLLAVSIQNKTQVFANVVSASGAKYAAGSYEWWEDHGEVSFSGVEQGKALLTCKEVH</sequence>
<protein>
    <submittedName>
        <fullName evidence="7">MliC family protein</fullName>
    </submittedName>
</protein>